<dbReference type="Proteomes" id="UP000288259">
    <property type="component" value="Unassembled WGS sequence"/>
</dbReference>
<keyword evidence="2" id="KW-1185">Reference proteome</keyword>
<dbReference type="AlphaFoldDB" id="A0A432YQJ9"/>
<evidence type="ECO:0000313" key="2">
    <source>
        <dbReference type="Proteomes" id="UP000288259"/>
    </source>
</evidence>
<reference evidence="2" key="1">
    <citation type="journal article" date="2018" name="Front. Microbiol.">
        <title>Genome-Based Analysis Reveals the Taxonomy and Diversity of the Family Idiomarinaceae.</title>
        <authorList>
            <person name="Liu Y."/>
            <person name="Lai Q."/>
            <person name="Shao Z."/>
        </authorList>
    </citation>
    <scope>NUCLEOTIDE SEQUENCE [LARGE SCALE GENOMIC DNA]</scope>
    <source>
        <strain evidence="2">CVS-6</strain>
    </source>
</reference>
<proteinExistence type="predicted"/>
<dbReference type="EMBL" id="PIPY01000001">
    <property type="protein sequence ID" value="RUO63645.1"/>
    <property type="molecule type" value="Genomic_DNA"/>
</dbReference>
<name>A0A432YQJ9_9GAMM</name>
<protein>
    <submittedName>
        <fullName evidence="1">Uncharacterized protein</fullName>
    </submittedName>
</protein>
<comment type="caution">
    <text evidence="1">The sequence shown here is derived from an EMBL/GenBank/DDBJ whole genome shotgun (WGS) entry which is preliminary data.</text>
</comment>
<accession>A0A432YQJ9</accession>
<gene>
    <name evidence="1" type="ORF">CWI71_00850</name>
</gene>
<organism evidence="1 2">
    <name type="scientific">Pseudidiomarina insulisalsae</name>
    <dbReference type="NCBI Taxonomy" id="575789"/>
    <lineage>
        <taxon>Bacteria</taxon>
        <taxon>Pseudomonadati</taxon>
        <taxon>Pseudomonadota</taxon>
        <taxon>Gammaproteobacteria</taxon>
        <taxon>Alteromonadales</taxon>
        <taxon>Idiomarinaceae</taxon>
        <taxon>Pseudidiomarina</taxon>
    </lineage>
</organism>
<sequence length="98" mass="11092">MRMEFALMIVWRCIIGRQTMKLSVIVGVIEAMHGILHMTSSNRTGKKPVQKHNNNQSIRGLVHVLQKFSMDFSLALSYQQMTHGLNICVATHVVQDGE</sequence>
<evidence type="ECO:0000313" key="1">
    <source>
        <dbReference type="EMBL" id="RUO63645.1"/>
    </source>
</evidence>